<feature type="compositionally biased region" description="Polar residues" evidence="1">
    <location>
        <begin position="240"/>
        <end position="254"/>
    </location>
</feature>
<feature type="compositionally biased region" description="Polar residues" evidence="1">
    <location>
        <begin position="157"/>
        <end position="173"/>
    </location>
</feature>
<comment type="caution">
    <text evidence="2">The sequence shown here is derived from an EMBL/GenBank/DDBJ whole genome shotgun (WGS) entry which is preliminary data.</text>
</comment>
<name>A0AAD4KVQ8_9EURO</name>
<evidence type="ECO:0000313" key="3">
    <source>
        <dbReference type="Proteomes" id="UP001201262"/>
    </source>
</evidence>
<feature type="region of interest" description="Disordered" evidence="1">
    <location>
        <begin position="240"/>
        <end position="308"/>
    </location>
</feature>
<feature type="region of interest" description="Disordered" evidence="1">
    <location>
        <begin position="1"/>
        <end position="33"/>
    </location>
</feature>
<gene>
    <name evidence="2" type="ORF">BGW36DRAFT_427150</name>
</gene>
<proteinExistence type="predicted"/>
<dbReference type="RefSeq" id="XP_046071880.1">
    <property type="nucleotide sequence ID" value="XM_046220370.1"/>
</dbReference>
<sequence>MNVIEPAADHCNSLQTPVSPTYTDSSAPASPAVSSFSLSRPHSKFSSSVSSLISSPGMGISMERSGSWPTQLREVKEEPFPKPSKAMEDEYFGYFDQFTVEPDEMVNGDYYLADELRSVDYSTRQRSESLSSRGLPRFSSRISSASSRWKPKHSFDGTLNDNLHSRASSTSSALRKMPSREDALVAASPARLSQDTPRRSASSLGPIDIEKANSISIVEEHAMLATTPLLPPMLATYQSSASNSGFASPLQSPSVADVSDLTDFPPVPMTRTSTQRSPPLSTKPSITSLTRAGVSTQRTISGEGVPPLVLTEGDDEWASKLGHANFTIHPEPYIPENLDALALQRFREDWQLARRNYAKHLVRTGEHYGETSMTYQFTKDKLDCIEQQWKRSLEVFSVYDARLVSTLSASEPDMSSVEGIKIPHLHNNEKFPELGDEEIVGPMAVAPAIHCTLRCKSPRRRNVFKILHDLINKAQPGLTATNA</sequence>
<protein>
    <recommendedName>
        <fullName evidence="4">Only prolin and serin are matching in the corresponding protein</fullName>
    </recommendedName>
</protein>
<organism evidence="2 3">
    <name type="scientific">Talaromyces proteolyticus</name>
    <dbReference type="NCBI Taxonomy" id="1131652"/>
    <lineage>
        <taxon>Eukaryota</taxon>
        <taxon>Fungi</taxon>
        <taxon>Dikarya</taxon>
        <taxon>Ascomycota</taxon>
        <taxon>Pezizomycotina</taxon>
        <taxon>Eurotiomycetes</taxon>
        <taxon>Eurotiomycetidae</taxon>
        <taxon>Eurotiales</taxon>
        <taxon>Trichocomaceae</taxon>
        <taxon>Talaromyces</taxon>
        <taxon>Talaromyces sect. Bacilispori</taxon>
    </lineage>
</organism>
<feature type="compositionally biased region" description="Polar residues" evidence="1">
    <location>
        <begin position="270"/>
        <end position="300"/>
    </location>
</feature>
<evidence type="ECO:0000313" key="2">
    <source>
        <dbReference type="EMBL" id="KAH8697179.1"/>
    </source>
</evidence>
<dbReference type="AlphaFoldDB" id="A0AAD4KVQ8"/>
<keyword evidence="3" id="KW-1185">Reference proteome</keyword>
<feature type="region of interest" description="Disordered" evidence="1">
    <location>
        <begin position="148"/>
        <end position="205"/>
    </location>
</feature>
<evidence type="ECO:0008006" key="4">
    <source>
        <dbReference type="Google" id="ProtNLM"/>
    </source>
</evidence>
<accession>A0AAD4KVQ8</accession>
<dbReference type="Proteomes" id="UP001201262">
    <property type="component" value="Unassembled WGS sequence"/>
</dbReference>
<reference evidence="2" key="1">
    <citation type="submission" date="2021-12" db="EMBL/GenBank/DDBJ databases">
        <title>Convergent genome expansion in fungi linked to evolution of root-endophyte symbiosis.</title>
        <authorList>
            <consortium name="DOE Joint Genome Institute"/>
            <person name="Ke Y.-H."/>
            <person name="Bonito G."/>
            <person name="Liao H.-L."/>
            <person name="Looney B."/>
            <person name="Rojas-Flechas A."/>
            <person name="Nash J."/>
            <person name="Hameed K."/>
            <person name="Schadt C."/>
            <person name="Martin F."/>
            <person name="Crous P.W."/>
            <person name="Miettinen O."/>
            <person name="Magnuson J.K."/>
            <person name="Labbe J."/>
            <person name="Jacobson D."/>
            <person name="Doktycz M.J."/>
            <person name="Veneault-Fourrey C."/>
            <person name="Kuo A."/>
            <person name="Mondo S."/>
            <person name="Calhoun S."/>
            <person name="Riley R."/>
            <person name="Ohm R."/>
            <person name="LaButti K."/>
            <person name="Andreopoulos B."/>
            <person name="Pangilinan J."/>
            <person name="Nolan M."/>
            <person name="Tritt A."/>
            <person name="Clum A."/>
            <person name="Lipzen A."/>
            <person name="Daum C."/>
            <person name="Barry K."/>
            <person name="Grigoriev I.V."/>
            <person name="Vilgalys R."/>
        </authorList>
    </citation>
    <scope>NUCLEOTIDE SEQUENCE</scope>
    <source>
        <strain evidence="2">PMI_201</strain>
    </source>
</reference>
<feature type="compositionally biased region" description="Polar residues" evidence="1">
    <location>
        <begin position="191"/>
        <end position="203"/>
    </location>
</feature>
<dbReference type="GeneID" id="70250657"/>
<evidence type="ECO:0000256" key="1">
    <source>
        <dbReference type="SAM" id="MobiDB-lite"/>
    </source>
</evidence>
<feature type="compositionally biased region" description="Polar residues" evidence="1">
    <location>
        <begin position="12"/>
        <end position="24"/>
    </location>
</feature>
<dbReference type="EMBL" id="JAJTJA010000006">
    <property type="protein sequence ID" value="KAH8697179.1"/>
    <property type="molecule type" value="Genomic_DNA"/>
</dbReference>